<evidence type="ECO:0000256" key="5">
    <source>
        <dbReference type="ARBA" id="ARBA00023180"/>
    </source>
</evidence>
<keyword evidence="3 6" id="KW-0964">Secreted</keyword>
<dbReference type="GO" id="GO:0008810">
    <property type="term" value="F:cellulase activity"/>
    <property type="evidence" value="ECO:0007669"/>
    <property type="project" value="UniProtKB-UniRule"/>
</dbReference>
<sequence>MKNVASAIKDTAAGDGWFKIYAEGYDESTSKWCTDKLIANNGILSVKIPEDLAGGNYLVRAEILALQEADKGNPQFYPGCAQIFLESSATTLPTDTVSIPGAVKITDASATFNIYEPEKFPFPYPIPGPAAYVDIEIAWKYEGDLRSRCLDGEA</sequence>
<proteinExistence type="predicted"/>
<comment type="catalytic activity">
    <reaction evidence="6">
        <text>[(1-&gt;4)-beta-D-glucosyl]n+m + reduced acceptor + O2 = 4-dehydro-beta-D-glucosyl-[(1-&gt;4)-beta-D-glucosyl]n-1 + [(1-&gt;4)-beta-D-glucosyl]m + acceptor + H2O.</text>
        <dbReference type="EC" id="1.14.99.56"/>
    </reaction>
</comment>
<dbReference type="Pfam" id="PF03443">
    <property type="entry name" value="AA9"/>
    <property type="match status" value="1"/>
</dbReference>
<evidence type="ECO:0000313" key="8">
    <source>
        <dbReference type="EMBL" id="EHK98703.1"/>
    </source>
</evidence>
<keyword evidence="6" id="KW-0119">Carbohydrate metabolism</keyword>
<dbReference type="GO" id="GO:0005576">
    <property type="term" value="C:extracellular region"/>
    <property type="evidence" value="ECO:0007669"/>
    <property type="project" value="UniProtKB-SubCell"/>
</dbReference>
<comment type="function">
    <text evidence="6">Lytic polysaccharide monooxygenase (LMPO) that depolymerizes crystalline and amorphous polysaccharides via the oxidation of scissile alpha- or beta-(1-4)-glycosidic bonds, yielding C1 and/or C4 oxidation products. Catalysis by LPMOs requires the reduction of the active-site copper from Cu(II) to Cu(I) by a reducing agent and H(2)O(2) or O(2) as a cosubstrate.</text>
</comment>
<comment type="cofactor">
    <cofactor evidence="1">
        <name>Cu(2+)</name>
        <dbReference type="ChEBI" id="CHEBI:29036"/>
    </cofactor>
</comment>
<dbReference type="Gene3D" id="2.70.50.70">
    <property type="match status" value="1"/>
</dbReference>
<dbReference type="PANTHER" id="PTHR33353">
    <property type="entry name" value="PUTATIVE (AFU_ORTHOLOGUE AFUA_1G12560)-RELATED"/>
    <property type="match status" value="1"/>
</dbReference>
<comment type="caution">
    <text evidence="8">The sequence shown here is derived from an EMBL/GenBank/DDBJ whole genome shotgun (WGS) entry which is preliminary data.</text>
</comment>
<dbReference type="InterPro" id="IPR005103">
    <property type="entry name" value="AA9_LPMO"/>
</dbReference>
<evidence type="ECO:0000256" key="4">
    <source>
        <dbReference type="ARBA" id="ARBA00023157"/>
    </source>
</evidence>
<dbReference type="GO" id="GO:0030248">
    <property type="term" value="F:cellulose binding"/>
    <property type="evidence" value="ECO:0007669"/>
    <property type="project" value="UniProtKB-UniRule"/>
</dbReference>
<evidence type="ECO:0000256" key="3">
    <source>
        <dbReference type="ARBA" id="ARBA00022525"/>
    </source>
</evidence>
<keyword evidence="9" id="KW-1185">Reference proteome</keyword>
<evidence type="ECO:0000256" key="2">
    <source>
        <dbReference type="ARBA" id="ARBA00004613"/>
    </source>
</evidence>
<dbReference type="EMBL" id="AGUE01000138">
    <property type="protein sequence ID" value="EHK98703.1"/>
    <property type="molecule type" value="Genomic_DNA"/>
</dbReference>
<dbReference type="InParanoid" id="H0ERX9"/>
<keyword evidence="5" id="KW-0325">Glycoprotein</keyword>
<protein>
    <recommendedName>
        <fullName evidence="6">AA9 family lytic polysaccharide monooxygenase</fullName>
        <ecNumber evidence="6">1.14.99.56</ecNumber>
    </recommendedName>
    <alternativeName>
        <fullName evidence="6">Endo-beta-1,4-glucanase</fullName>
    </alternativeName>
    <alternativeName>
        <fullName evidence="6">Glycosyl hydrolase 61 family protein</fullName>
    </alternativeName>
</protein>
<gene>
    <name evidence="8" type="ORF">M7I_5451</name>
</gene>
<feature type="domain" description="Auxiliary Activity family 9 catalytic" evidence="7">
    <location>
        <begin position="8"/>
        <end position="117"/>
    </location>
</feature>
<dbReference type="GO" id="GO:0030245">
    <property type="term" value="P:cellulose catabolic process"/>
    <property type="evidence" value="ECO:0007669"/>
    <property type="project" value="UniProtKB-UniRule"/>
</dbReference>
<keyword evidence="6" id="KW-0136">Cellulose degradation</keyword>
<evidence type="ECO:0000256" key="6">
    <source>
        <dbReference type="RuleBase" id="RU368122"/>
    </source>
</evidence>
<organism evidence="8 9">
    <name type="scientific">Glarea lozoyensis (strain ATCC 74030 / MF5533)</name>
    <dbReference type="NCBI Taxonomy" id="1104152"/>
    <lineage>
        <taxon>Eukaryota</taxon>
        <taxon>Fungi</taxon>
        <taxon>Dikarya</taxon>
        <taxon>Ascomycota</taxon>
        <taxon>Pezizomycotina</taxon>
        <taxon>Leotiomycetes</taxon>
        <taxon>Helotiales</taxon>
        <taxon>Helotiaceae</taxon>
        <taxon>Glarea</taxon>
    </lineage>
</organism>
<dbReference type="PANTHER" id="PTHR33353:SF32">
    <property type="entry name" value="ENDO-BETA-1,4-GLUCANASE D"/>
    <property type="match status" value="1"/>
</dbReference>
<dbReference type="Proteomes" id="UP000005446">
    <property type="component" value="Unassembled WGS sequence"/>
</dbReference>
<evidence type="ECO:0000259" key="7">
    <source>
        <dbReference type="Pfam" id="PF03443"/>
    </source>
</evidence>
<keyword evidence="6" id="KW-0624">Polysaccharide degradation</keyword>
<accession>H0ERX9</accession>
<evidence type="ECO:0000313" key="9">
    <source>
        <dbReference type="Proteomes" id="UP000005446"/>
    </source>
</evidence>
<reference evidence="8 9" key="1">
    <citation type="journal article" date="2012" name="Eukaryot. Cell">
        <title>Genome sequence of the fungus Glarea lozoyensis: the first genome sequence of a species from the Helotiaceae family.</title>
        <authorList>
            <person name="Youssar L."/>
            <person name="Gruening B.A."/>
            <person name="Erxleben A."/>
            <person name="Guenther S."/>
            <person name="Huettel W."/>
        </authorList>
    </citation>
    <scope>NUCLEOTIDE SEQUENCE [LARGE SCALE GENOMIC DNA]</scope>
    <source>
        <strain evidence="9">ATCC 74030 / MF5533</strain>
    </source>
</reference>
<dbReference type="OrthoDB" id="5985073at2759"/>
<comment type="subcellular location">
    <subcellularLocation>
        <location evidence="2 6">Secreted</location>
    </subcellularLocation>
</comment>
<comment type="domain">
    <text evidence="6">Has a modular structure: an endo-beta-1,4-glucanase catalytic module at the N-terminus, a linker rich in serines and threonines, and a C-terminal carbohydrate-binding module (CBM).</text>
</comment>
<dbReference type="HOGENOM" id="CLU_031730_4_4_1"/>
<keyword evidence="4 6" id="KW-1015">Disulfide bond</keyword>
<name>H0ERX9_GLAL7</name>
<dbReference type="EC" id="1.14.99.56" evidence="6"/>
<dbReference type="InterPro" id="IPR049892">
    <property type="entry name" value="AA9"/>
</dbReference>
<dbReference type="AlphaFoldDB" id="H0ERX9"/>
<evidence type="ECO:0000256" key="1">
    <source>
        <dbReference type="ARBA" id="ARBA00001973"/>
    </source>
</evidence>
<dbReference type="CDD" id="cd21175">
    <property type="entry name" value="LPMO_AA9"/>
    <property type="match status" value="1"/>
</dbReference>